<dbReference type="PANTHER" id="PTHR35145">
    <property type="entry name" value="CYTOPLASMIC PROTEIN-RELATED"/>
    <property type="match status" value="1"/>
</dbReference>
<dbReference type="SUPFAM" id="SSF142906">
    <property type="entry name" value="YjbR-like"/>
    <property type="match status" value="1"/>
</dbReference>
<proteinExistence type="predicted"/>
<reference evidence="1" key="2">
    <citation type="submission" date="2020-09" db="EMBL/GenBank/DDBJ databases">
        <authorList>
            <person name="Sun Q."/>
            <person name="Kim S."/>
        </authorList>
    </citation>
    <scope>NUCLEOTIDE SEQUENCE</scope>
    <source>
        <strain evidence="1">KCTC 22169</strain>
    </source>
</reference>
<protein>
    <recommendedName>
        <fullName evidence="3">MmcQ/YjbR family DNA-binding protein</fullName>
    </recommendedName>
</protein>
<evidence type="ECO:0000313" key="1">
    <source>
        <dbReference type="EMBL" id="GGX41595.1"/>
    </source>
</evidence>
<reference evidence="1" key="1">
    <citation type="journal article" date="2014" name="Int. J. Syst. Evol. Microbiol.">
        <title>Complete genome sequence of Corynebacterium casei LMG S-19264T (=DSM 44701T), isolated from a smear-ripened cheese.</title>
        <authorList>
            <consortium name="US DOE Joint Genome Institute (JGI-PGF)"/>
            <person name="Walter F."/>
            <person name="Albersmeier A."/>
            <person name="Kalinowski J."/>
            <person name="Ruckert C."/>
        </authorList>
    </citation>
    <scope>NUCLEOTIDE SEQUENCE</scope>
    <source>
        <strain evidence="1">KCTC 22169</strain>
    </source>
</reference>
<evidence type="ECO:0008006" key="3">
    <source>
        <dbReference type="Google" id="ProtNLM"/>
    </source>
</evidence>
<keyword evidence="2" id="KW-1185">Reference proteome</keyword>
<gene>
    <name evidence="1" type="ORF">GCM10007392_05650</name>
</gene>
<organism evidence="1 2">
    <name type="scientific">Saccharospirillum salsuginis</name>
    <dbReference type="NCBI Taxonomy" id="418750"/>
    <lineage>
        <taxon>Bacteria</taxon>
        <taxon>Pseudomonadati</taxon>
        <taxon>Pseudomonadota</taxon>
        <taxon>Gammaproteobacteria</taxon>
        <taxon>Oceanospirillales</taxon>
        <taxon>Saccharospirillaceae</taxon>
        <taxon>Saccharospirillum</taxon>
    </lineage>
</organism>
<accession>A0A918K1E4</accession>
<dbReference type="RefSeq" id="WP_189606952.1">
    <property type="nucleotide sequence ID" value="NZ_BMXR01000001.1"/>
</dbReference>
<evidence type="ECO:0000313" key="2">
    <source>
        <dbReference type="Proteomes" id="UP000626148"/>
    </source>
</evidence>
<dbReference type="Gene3D" id="3.90.1150.30">
    <property type="match status" value="1"/>
</dbReference>
<comment type="caution">
    <text evidence="1">The sequence shown here is derived from an EMBL/GenBank/DDBJ whole genome shotgun (WGS) entry which is preliminary data.</text>
</comment>
<dbReference type="InterPro" id="IPR058532">
    <property type="entry name" value="YjbR/MT2646/Rv2570-like"/>
</dbReference>
<sequence length="130" mass="14502">MTLHAQGLPGYTETVDLWRERLLAKPGATEDTPFGPEALVYKVAGKMFALISLGETRLGMNLKCDPQEAMIIRDSFDAVIPGYHMNKKHWNTVDLLAGLETELIQGWVDDSYELVKSKLPKRIQSQLTGA</sequence>
<dbReference type="AlphaFoldDB" id="A0A918K1E4"/>
<dbReference type="InterPro" id="IPR038056">
    <property type="entry name" value="YjbR-like_sf"/>
</dbReference>
<dbReference type="Proteomes" id="UP000626148">
    <property type="component" value="Unassembled WGS sequence"/>
</dbReference>
<dbReference type="Pfam" id="PF04237">
    <property type="entry name" value="YjbR"/>
    <property type="match status" value="1"/>
</dbReference>
<dbReference type="PANTHER" id="PTHR35145:SF1">
    <property type="entry name" value="CYTOPLASMIC PROTEIN"/>
    <property type="match status" value="1"/>
</dbReference>
<name>A0A918K1E4_9GAMM</name>
<dbReference type="EMBL" id="BMXR01000001">
    <property type="protein sequence ID" value="GGX41595.1"/>
    <property type="molecule type" value="Genomic_DNA"/>
</dbReference>
<dbReference type="InterPro" id="IPR007351">
    <property type="entry name" value="YjbR"/>
</dbReference>